<dbReference type="InterPro" id="IPR013826">
    <property type="entry name" value="Topo_IA_cen_sub3"/>
</dbReference>
<feature type="compositionally biased region" description="Low complexity" evidence="8">
    <location>
        <begin position="997"/>
        <end position="1010"/>
    </location>
</feature>
<dbReference type="InterPro" id="IPR001878">
    <property type="entry name" value="Znf_CCHC"/>
</dbReference>
<keyword evidence="5" id="KW-0238">DNA-binding</keyword>
<evidence type="ECO:0000256" key="2">
    <source>
        <dbReference type="ARBA" id="ARBA00009446"/>
    </source>
</evidence>
<dbReference type="GO" id="GO:0008270">
    <property type="term" value="F:zinc ion binding"/>
    <property type="evidence" value="ECO:0007669"/>
    <property type="project" value="UniProtKB-KW"/>
</dbReference>
<dbReference type="Pfam" id="PF01751">
    <property type="entry name" value="Toprim"/>
    <property type="match status" value="1"/>
</dbReference>
<accession>A0A0H5QHC5</accession>
<evidence type="ECO:0000256" key="8">
    <source>
        <dbReference type="SAM" id="MobiDB-lite"/>
    </source>
</evidence>
<comment type="similarity">
    <text evidence="2">Belongs to the type IA topoisomerase family.</text>
</comment>
<dbReference type="EC" id="5.6.2.1" evidence="3"/>
<dbReference type="Gene3D" id="1.10.290.10">
    <property type="entry name" value="Topoisomerase I, domain 4"/>
    <property type="match status" value="1"/>
</dbReference>
<dbReference type="FunFam" id="1.10.290.10:FF:000001">
    <property type="entry name" value="DNA topoisomerase"/>
    <property type="match status" value="1"/>
</dbReference>
<dbReference type="GO" id="GO:0003677">
    <property type="term" value="F:DNA binding"/>
    <property type="evidence" value="ECO:0007669"/>
    <property type="project" value="UniProtKB-KW"/>
</dbReference>
<evidence type="ECO:0000259" key="10">
    <source>
        <dbReference type="PROSITE" id="PS50880"/>
    </source>
</evidence>
<feature type="domain" description="CCHC-type" evidence="9">
    <location>
        <begin position="1281"/>
        <end position="1297"/>
    </location>
</feature>
<dbReference type="InterPro" id="IPR003602">
    <property type="entry name" value="Topo_IA_DNA-bd_dom"/>
</dbReference>
<keyword evidence="7" id="KW-0863">Zinc-finger</keyword>
<dbReference type="PANTHER" id="PTHR11390:SF21">
    <property type="entry name" value="DNA TOPOISOMERASE 3-ALPHA"/>
    <property type="match status" value="1"/>
</dbReference>
<evidence type="ECO:0000256" key="1">
    <source>
        <dbReference type="ARBA" id="ARBA00000213"/>
    </source>
</evidence>
<dbReference type="FunFam" id="3.40.50.140:FF:000003">
    <property type="entry name" value="DNA topoisomerase"/>
    <property type="match status" value="1"/>
</dbReference>
<dbReference type="PROSITE" id="PS50158">
    <property type="entry name" value="ZF_CCHC"/>
    <property type="match status" value="1"/>
</dbReference>
<dbReference type="InterPro" id="IPR006171">
    <property type="entry name" value="TOPRIM_dom"/>
</dbReference>
<dbReference type="SMART" id="SM00436">
    <property type="entry name" value="TOP1Bc"/>
    <property type="match status" value="1"/>
</dbReference>
<protein>
    <recommendedName>
        <fullName evidence="3">DNA topoisomerase</fullName>
        <ecNumber evidence="3">5.6.2.1</ecNumber>
    </recommendedName>
</protein>
<evidence type="ECO:0000259" key="9">
    <source>
        <dbReference type="PROSITE" id="PS50158"/>
    </source>
</evidence>
<dbReference type="GO" id="GO:0006310">
    <property type="term" value="P:DNA recombination"/>
    <property type="evidence" value="ECO:0007669"/>
    <property type="project" value="TreeGrafter"/>
</dbReference>
<dbReference type="Pfam" id="PF01131">
    <property type="entry name" value="Topoisom_bac"/>
    <property type="match status" value="1"/>
</dbReference>
<dbReference type="InterPro" id="IPR013497">
    <property type="entry name" value="Topo_IA_cen"/>
</dbReference>
<evidence type="ECO:0000313" key="12">
    <source>
        <dbReference type="EMBL" id="CRZ00741.1"/>
    </source>
</evidence>
<dbReference type="GO" id="GO:0031422">
    <property type="term" value="C:RecQ family helicase-topoisomerase III complex"/>
    <property type="evidence" value="ECO:0007669"/>
    <property type="project" value="TreeGrafter"/>
</dbReference>
<feature type="compositionally biased region" description="Polar residues" evidence="8">
    <location>
        <begin position="1028"/>
        <end position="1043"/>
    </location>
</feature>
<dbReference type="SMART" id="SM00437">
    <property type="entry name" value="TOP1Ac"/>
    <property type="match status" value="1"/>
</dbReference>
<dbReference type="CDD" id="cd03362">
    <property type="entry name" value="TOPRIM_TopoIA_TopoIII"/>
    <property type="match status" value="1"/>
</dbReference>
<dbReference type="GO" id="GO:0006265">
    <property type="term" value="P:DNA topological change"/>
    <property type="evidence" value="ECO:0007669"/>
    <property type="project" value="InterPro"/>
</dbReference>
<feature type="compositionally biased region" description="Low complexity" evidence="8">
    <location>
        <begin position="1101"/>
        <end position="1112"/>
    </location>
</feature>
<dbReference type="InterPro" id="IPR013824">
    <property type="entry name" value="Topo_IA_cen_sub1"/>
</dbReference>
<dbReference type="InterPro" id="IPR013825">
    <property type="entry name" value="Topo_IA_cen_sub2"/>
</dbReference>
<dbReference type="InterPro" id="IPR000380">
    <property type="entry name" value="Topo_IA"/>
</dbReference>
<feature type="region of interest" description="Disordered" evidence="8">
    <location>
        <begin position="1205"/>
        <end position="1237"/>
    </location>
</feature>
<dbReference type="Gene3D" id="2.70.20.10">
    <property type="entry name" value="Topoisomerase I, domain 3"/>
    <property type="match status" value="1"/>
</dbReference>
<dbReference type="SUPFAM" id="SSF56712">
    <property type="entry name" value="Prokaryotic type I DNA topoisomerase"/>
    <property type="match status" value="1"/>
</dbReference>
<evidence type="ECO:0000256" key="6">
    <source>
        <dbReference type="ARBA" id="ARBA00023235"/>
    </source>
</evidence>
<name>A0A0H5QHC5_9EUKA</name>
<dbReference type="Gene3D" id="3.40.50.140">
    <property type="match status" value="1"/>
</dbReference>
<evidence type="ECO:0000256" key="5">
    <source>
        <dbReference type="ARBA" id="ARBA00023125"/>
    </source>
</evidence>
<evidence type="ECO:0000256" key="4">
    <source>
        <dbReference type="ARBA" id="ARBA00023029"/>
    </source>
</evidence>
<proteinExistence type="inferred from homology"/>
<dbReference type="PANTHER" id="PTHR11390">
    <property type="entry name" value="PROKARYOTIC DNA TOPOISOMERASE"/>
    <property type="match status" value="1"/>
</dbReference>
<evidence type="ECO:0000256" key="3">
    <source>
        <dbReference type="ARBA" id="ARBA00012891"/>
    </source>
</evidence>
<dbReference type="EMBL" id="HACM01000299">
    <property type="protein sequence ID" value="CRZ00741.1"/>
    <property type="molecule type" value="Transcribed_RNA"/>
</dbReference>
<dbReference type="InterPro" id="IPR023405">
    <property type="entry name" value="Topo_IA_core_domain"/>
</dbReference>
<evidence type="ECO:0000256" key="7">
    <source>
        <dbReference type="PROSITE-ProRule" id="PRU00047"/>
    </source>
</evidence>
<evidence type="ECO:0000259" key="11">
    <source>
        <dbReference type="PROSITE" id="PS52039"/>
    </source>
</evidence>
<dbReference type="PROSITE" id="PS52039">
    <property type="entry name" value="TOPO_IA_2"/>
    <property type="match status" value="1"/>
</dbReference>
<feature type="region of interest" description="Disordered" evidence="8">
    <location>
        <begin position="872"/>
        <end position="1125"/>
    </location>
</feature>
<dbReference type="CDD" id="cd00186">
    <property type="entry name" value="TOP1Ac"/>
    <property type="match status" value="1"/>
</dbReference>
<dbReference type="InterPro" id="IPR003601">
    <property type="entry name" value="Topo_IA_2"/>
</dbReference>
<organism evidence="12">
    <name type="scientific">Spongospora subterranea</name>
    <dbReference type="NCBI Taxonomy" id="70186"/>
    <lineage>
        <taxon>Eukaryota</taxon>
        <taxon>Sar</taxon>
        <taxon>Rhizaria</taxon>
        <taxon>Endomyxa</taxon>
        <taxon>Phytomyxea</taxon>
        <taxon>Plasmodiophorida</taxon>
        <taxon>Plasmodiophoridae</taxon>
        <taxon>Spongospora</taxon>
    </lineage>
</organism>
<dbReference type="GO" id="GO:0005634">
    <property type="term" value="C:nucleus"/>
    <property type="evidence" value="ECO:0007669"/>
    <property type="project" value="TreeGrafter"/>
</dbReference>
<dbReference type="PRINTS" id="PR00417">
    <property type="entry name" value="PRTPISMRASEI"/>
</dbReference>
<dbReference type="PROSITE" id="PS50880">
    <property type="entry name" value="TOPRIM"/>
    <property type="match status" value="1"/>
</dbReference>
<comment type="catalytic activity">
    <reaction evidence="1">
        <text>ATP-independent breakage of single-stranded DNA, followed by passage and rejoining.</text>
        <dbReference type="EC" id="5.6.2.1"/>
    </reaction>
</comment>
<keyword evidence="7" id="KW-0479">Metal-binding</keyword>
<feature type="domain" description="Topo IA-type catalytic" evidence="11">
    <location>
        <begin position="175"/>
        <end position="602"/>
    </location>
</feature>
<keyword evidence="7" id="KW-0862">Zinc</keyword>
<dbReference type="GO" id="GO:0006281">
    <property type="term" value="P:DNA repair"/>
    <property type="evidence" value="ECO:0007669"/>
    <property type="project" value="TreeGrafter"/>
</dbReference>
<feature type="domain" description="Toprim" evidence="10">
    <location>
        <begin position="6"/>
        <end position="157"/>
    </location>
</feature>
<reference evidence="12" key="1">
    <citation type="submission" date="2015-04" db="EMBL/GenBank/DDBJ databases">
        <title>The genome sequence of the plant pathogenic Rhizarian Plasmodiophora brassicae reveals insights in its biotrophic life cycle and the origin of chitin synthesis.</title>
        <authorList>
            <person name="Schwelm A."/>
            <person name="Fogelqvist J."/>
            <person name="Knaust A."/>
            <person name="Julke S."/>
            <person name="Lilja T."/>
            <person name="Dhandapani V."/>
            <person name="Bonilla-Rosso G."/>
            <person name="Karlsson M."/>
            <person name="Shevchenko A."/>
            <person name="Choi S.R."/>
            <person name="Kim H.G."/>
            <person name="Park J.Y."/>
            <person name="Lim Y.P."/>
            <person name="Ludwig-Muller J."/>
            <person name="Dixelius C."/>
        </authorList>
    </citation>
    <scope>NUCLEOTIDE SEQUENCE</scope>
    <source>
        <tissue evidence="12">Potato root galls</tissue>
    </source>
</reference>
<dbReference type="InterPro" id="IPR034144">
    <property type="entry name" value="TOPRIM_TopoIII"/>
</dbReference>
<feature type="compositionally biased region" description="Polar residues" evidence="8">
    <location>
        <begin position="955"/>
        <end position="978"/>
    </location>
</feature>
<feature type="compositionally biased region" description="Basic and acidic residues" evidence="8">
    <location>
        <begin position="1144"/>
        <end position="1160"/>
    </location>
</feature>
<dbReference type="Gene3D" id="1.10.460.10">
    <property type="entry name" value="Topoisomerase I, domain 2"/>
    <property type="match status" value="1"/>
</dbReference>
<keyword evidence="6" id="KW-0413">Isomerase</keyword>
<sequence>MTASGHILSVAEKPSVAKDISRLLSNGQSQSRRGPSTYNPIHSFPLKLHLPGHNGAQQYSMQFTSVLGHLLTLEFSPPYNGPWSSCSPSDLFQCPVQTLVIPGQEPVRDNISQAVRGAYALILWLDCDREGENIASEVASICRQIQPNIIVLRARFSAIIPQEMAKALTSLGPININLSDAVDARQEIDLRIGSAFTRFQTLSWATKFQGMPKVLSYGPCQFPTLGFIVERHLKIQNFVSQNFWNLSLTLSIPAQQGQSAGSANLSWKRGPLYDHTATLVFYSLCVQAGVARVLSVVGSPTSKPAPIPLSTVPLQQAAATHLRIGSELCMKAAEDLYRRGLVSYPRTETDSFVEGTDIAGLVGIHAQSQTYGEYTRRLLQAGFRVPRRGNNNDNAHPPIHPTQAVDLDQIQDPIERKLYDFIVRRFLACCSPDAKGEQTRVAVECGGEEFNGYGLTIKSRGYLDIFPFDKWSNVQLPALNQGQEYPPSMINMTESRTAPPSYLTEAELIGLMDRHGIGTDATIAQHITTVLKREYAIKRPDNHFVPSPLGVALVTAYNSIGLDLSLPKRRALMEVELKRICLGQVRKTEVVQTQLRQMAALFDSIVEQQRAIENALSQSMSTRDPSLEGTLVAELFSTCGRCQQLLQMRTDGVHPRYLSCVSCKLAYKLPRNGNIVVSDPKWICPICSFEVLEVHTENNSVYRICPQCYSNGFTCRACSNANCHLAGGTPSVPVYQCPMCPSAMTLRHAAASLKPYLSCQSCKAIGSLPGPNWGVISSMPDKPCPNCRSGDGQFSMCHIQMVCSGHSPITYRNQTISGCIRCPGDIQDIIYAFNNGDSNGPRIKGSTNNMAAVRQPIHAAPDRPLRGLAVHDARRRPPPAPPANRLSTPASRRIVPAPRQHEQSIPSLGSDHGASAGQLNAHRGSASSRQPPMPNQIPPDARLNPRAMVPPGHRPNSSLGSGQSNGTQNLTRLTSQQRCPPPPPRVQLPSDQTNWAQNQGQSTSQRGSGSNLRPPPPSGFVPERFPESGQTNGVDNHVQSVSQQRHRPPPGAPPSSGSCPSSYPDPSPPNGVRNRVQLLQQQHHGPVPSPTRDFRPPSNTIPSQSIQFPQQSRVLPSPDFFPRSDSRPVQAYAMQRYPQFSPQERPDAPARIAPRPDSRPRQMPSPGQLQEGQQHHPSSQHHHAPSVMATRPLNFHSRAVLGPDQLDVSHLGSSSFQQDHGPRRMPSSISADTRHPVNPIFVGNQAMPRPDLTTRQFTPQSGKAWTPSVLTEGVGPVIDNRCLNCGMSGHKSSQCSQFRNAQNRR</sequence>
<dbReference type="SMART" id="SM00493">
    <property type="entry name" value="TOPRIM"/>
    <property type="match status" value="1"/>
</dbReference>
<keyword evidence="4" id="KW-0799">Topoisomerase</keyword>
<feature type="region of interest" description="Disordered" evidence="8">
    <location>
        <begin position="1138"/>
        <end position="1185"/>
    </location>
</feature>
<dbReference type="GO" id="GO:0003917">
    <property type="term" value="F:DNA topoisomerase type I (single strand cut, ATP-independent) activity"/>
    <property type="evidence" value="ECO:0007669"/>
    <property type="project" value="UniProtKB-EC"/>
</dbReference>